<dbReference type="AlphaFoldDB" id="A0A180G8M9"/>
<keyword evidence="5" id="KW-1185">Reference proteome</keyword>
<evidence type="ECO:0000259" key="2">
    <source>
        <dbReference type="Pfam" id="PF00171"/>
    </source>
</evidence>
<dbReference type="Proteomes" id="UP000005240">
    <property type="component" value="Unassembled WGS sequence"/>
</dbReference>
<protein>
    <submittedName>
        <fullName evidence="4">Aldedh domain-containing protein</fullName>
    </submittedName>
</protein>
<reference evidence="4 5" key="3">
    <citation type="journal article" date="2017" name="G3 (Bethesda)">
        <title>Comparative analysis highlights variable genome content of wheat rusts and divergence of the mating loci.</title>
        <authorList>
            <person name="Cuomo C.A."/>
            <person name="Bakkeren G."/>
            <person name="Khalil H.B."/>
            <person name="Panwar V."/>
            <person name="Joly D."/>
            <person name="Linning R."/>
            <person name="Sakthikumar S."/>
            <person name="Song X."/>
            <person name="Adiconis X."/>
            <person name="Fan L."/>
            <person name="Goldberg J.M."/>
            <person name="Levin J.Z."/>
            <person name="Young S."/>
            <person name="Zeng Q."/>
            <person name="Anikster Y."/>
            <person name="Bruce M."/>
            <person name="Wang M."/>
            <person name="Yin C."/>
            <person name="McCallum B."/>
            <person name="Szabo L.J."/>
            <person name="Hulbert S."/>
            <person name="Chen X."/>
            <person name="Fellers J.P."/>
        </authorList>
    </citation>
    <scope>NUCLEOTIDE SEQUENCE</scope>
    <source>
        <strain evidence="4">isolate 1-1 / race 1 (BBBD)</strain>
        <strain evidence="5">Isolate 1-1 / race 1 (BBBD)</strain>
    </source>
</reference>
<reference evidence="3" key="1">
    <citation type="submission" date="2009-11" db="EMBL/GenBank/DDBJ databases">
        <authorList>
            <consortium name="The Broad Institute Genome Sequencing Platform"/>
            <person name="Ward D."/>
            <person name="Feldgarden M."/>
            <person name="Earl A."/>
            <person name="Young S.K."/>
            <person name="Zeng Q."/>
            <person name="Koehrsen M."/>
            <person name="Alvarado L."/>
            <person name="Berlin A."/>
            <person name="Bochicchio J."/>
            <person name="Borenstein D."/>
            <person name="Chapman S.B."/>
            <person name="Chen Z."/>
            <person name="Engels R."/>
            <person name="Freedman E."/>
            <person name="Gellesch M."/>
            <person name="Goldberg J."/>
            <person name="Griggs A."/>
            <person name="Gujja S."/>
            <person name="Heilman E."/>
            <person name="Heiman D."/>
            <person name="Hepburn T."/>
            <person name="Howarth C."/>
            <person name="Jen D."/>
            <person name="Larson L."/>
            <person name="Lewis B."/>
            <person name="Mehta T."/>
            <person name="Park D."/>
            <person name="Pearson M."/>
            <person name="Roberts A."/>
            <person name="Saif S."/>
            <person name="Shea T."/>
            <person name="Shenoy N."/>
            <person name="Sisk P."/>
            <person name="Stolte C."/>
            <person name="Sykes S."/>
            <person name="Thomson T."/>
            <person name="Walk T."/>
            <person name="White J."/>
            <person name="Yandava C."/>
            <person name="Izard J."/>
            <person name="Baranova O.V."/>
            <person name="Blanton J.M."/>
            <person name="Tanner A.C."/>
            <person name="Dewhirst F.E."/>
            <person name="Haas B."/>
            <person name="Nusbaum C."/>
            <person name="Birren B."/>
        </authorList>
    </citation>
    <scope>NUCLEOTIDE SEQUENCE [LARGE SCALE GENOMIC DNA]</scope>
    <source>
        <strain evidence="3">1-1 BBBD Race 1</strain>
    </source>
</reference>
<dbReference type="EMBL" id="ADAS02000151">
    <property type="protein sequence ID" value="OAV88849.1"/>
    <property type="molecule type" value="Genomic_DNA"/>
</dbReference>
<sequence>MTGLNRIFTDVKPEMKIHKEEIFGPVVIVMKFKDEEDVVRQANDTVYGLCAAIHSTNITKALRVGKRIKAGTVWINCYNRMTSQVPFGGYKESGIGRECGSYALSNYTAVKSVFINMSEKM</sequence>
<dbReference type="InterPro" id="IPR015590">
    <property type="entry name" value="Aldehyde_DH_dom"/>
</dbReference>
<name>A0A180G8M9_PUCT1</name>
<gene>
    <name evidence="3" type="ORF">PTTG_08547</name>
</gene>
<dbReference type="GO" id="GO:0004030">
    <property type="term" value="F:aldehyde dehydrogenase [NAD(P)+] activity"/>
    <property type="evidence" value="ECO:0007669"/>
    <property type="project" value="UniProtKB-ARBA"/>
</dbReference>
<evidence type="ECO:0000313" key="5">
    <source>
        <dbReference type="Proteomes" id="UP000005240"/>
    </source>
</evidence>
<dbReference type="FunFam" id="3.40.605.10:FF:000026">
    <property type="entry name" value="Aldehyde dehydrogenase, putative"/>
    <property type="match status" value="1"/>
</dbReference>
<dbReference type="Gene3D" id="3.40.309.10">
    <property type="entry name" value="Aldehyde Dehydrogenase, Chain A, domain 2"/>
    <property type="match status" value="1"/>
</dbReference>
<dbReference type="Gene3D" id="3.40.605.10">
    <property type="entry name" value="Aldehyde Dehydrogenase, Chain A, domain 1"/>
    <property type="match status" value="1"/>
</dbReference>
<dbReference type="InterPro" id="IPR016162">
    <property type="entry name" value="Ald_DH_N"/>
</dbReference>
<dbReference type="VEuPathDB" id="FungiDB:PTTG_08547"/>
<accession>A0A180G8M9</accession>
<organism evidence="3">
    <name type="scientific">Puccinia triticina (isolate 1-1 / race 1 (BBBD))</name>
    <name type="common">Brown leaf rust fungus</name>
    <dbReference type="NCBI Taxonomy" id="630390"/>
    <lineage>
        <taxon>Eukaryota</taxon>
        <taxon>Fungi</taxon>
        <taxon>Dikarya</taxon>
        <taxon>Basidiomycota</taxon>
        <taxon>Pucciniomycotina</taxon>
        <taxon>Pucciniomycetes</taxon>
        <taxon>Pucciniales</taxon>
        <taxon>Pucciniaceae</taxon>
        <taxon>Puccinia</taxon>
    </lineage>
</organism>
<dbReference type="InterPro" id="IPR016161">
    <property type="entry name" value="Ald_DH/histidinol_DH"/>
</dbReference>
<evidence type="ECO:0000313" key="3">
    <source>
        <dbReference type="EMBL" id="OAV88849.1"/>
    </source>
</evidence>
<dbReference type="SUPFAM" id="SSF53720">
    <property type="entry name" value="ALDH-like"/>
    <property type="match status" value="1"/>
</dbReference>
<proteinExistence type="inferred from homology"/>
<dbReference type="EnsemblFungi" id="PTTG_08547-t43_1">
    <property type="protein sequence ID" value="PTTG_08547-t43_1-p1"/>
    <property type="gene ID" value="PTTG_08547"/>
</dbReference>
<evidence type="ECO:0000313" key="4">
    <source>
        <dbReference type="EnsemblFungi" id="PTTG_08547-t43_1-p1"/>
    </source>
</evidence>
<dbReference type="Pfam" id="PF00171">
    <property type="entry name" value="Aldedh"/>
    <property type="match status" value="1"/>
</dbReference>
<dbReference type="OrthoDB" id="310895at2759"/>
<dbReference type="PANTHER" id="PTHR11699">
    <property type="entry name" value="ALDEHYDE DEHYDROGENASE-RELATED"/>
    <property type="match status" value="1"/>
</dbReference>
<reference evidence="4" key="4">
    <citation type="submission" date="2025-05" db="UniProtKB">
        <authorList>
            <consortium name="EnsemblFungi"/>
        </authorList>
    </citation>
    <scope>IDENTIFICATION</scope>
    <source>
        <strain evidence="4">isolate 1-1 / race 1 (BBBD)</strain>
    </source>
</reference>
<feature type="domain" description="Aldehyde dehydrogenase" evidence="2">
    <location>
        <begin position="7"/>
        <end position="113"/>
    </location>
</feature>
<evidence type="ECO:0000256" key="1">
    <source>
        <dbReference type="ARBA" id="ARBA00009986"/>
    </source>
</evidence>
<reference evidence="3" key="2">
    <citation type="submission" date="2016-05" db="EMBL/GenBank/DDBJ databases">
        <title>Comparative analysis highlights variable genome content of wheat rusts and divergence of the mating loci.</title>
        <authorList>
            <person name="Cuomo C.A."/>
            <person name="Bakkeren G."/>
            <person name="Szabo L."/>
            <person name="Khalil H."/>
            <person name="Joly D."/>
            <person name="Goldberg J."/>
            <person name="Young S."/>
            <person name="Zeng Q."/>
            <person name="Fellers J."/>
        </authorList>
    </citation>
    <scope>NUCLEOTIDE SEQUENCE [LARGE SCALE GENOMIC DNA]</scope>
    <source>
        <strain evidence="3">1-1 BBBD Race 1</strain>
    </source>
</reference>
<dbReference type="InterPro" id="IPR016163">
    <property type="entry name" value="Ald_DH_C"/>
</dbReference>
<comment type="similarity">
    <text evidence="1">Belongs to the aldehyde dehydrogenase family.</text>
</comment>